<accession>A0A1M4UN10</accession>
<name>A0A1M4UN10_9GAMM</name>
<dbReference type="RefSeq" id="WP_072755283.1">
    <property type="nucleotide sequence ID" value="NZ_FQUK01000008.1"/>
</dbReference>
<evidence type="ECO:0000313" key="2">
    <source>
        <dbReference type="Proteomes" id="UP000242857"/>
    </source>
</evidence>
<dbReference type="SUPFAM" id="SSF48576">
    <property type="entry name" value="Terpenoid synthases"/>
    <property type="match status" value="1"/>
</dbReference>
<evidence type="ECO:0000313" key="1">
    <source>
        <dbReference type="EMBL" id="SHE58074.1"/>
    </source>
</evidence>
<gene>
    <name evidence="1" type="ORF">SAMN02745204_00738</name>
</gene>
<dbReference type="OrthoDB" id="5959054at2"/>
<dbReference type="STRING" id="213588.SAMN02745204_00738"/>
<organism evidence="1 2">
    <name type="scientific">Thermomonas hydrothermalis</name>
    <dbReference type="NCBI Taxonomy" id="213588"/>
    <lineage>
        <taxon>Bacteria</taxon>
        <taxon>Pseudomonadati</taxon>
        <taxon>Pseudomonadota</taxon>
        <taxon>Gammaproteobacteria</taxon>
        <taxon>Lysobacterales</taxon>
        <taxon>Lysobacteraceae</taxon>
        <taxon>Thermomonas</taxon>
    </lineage>
</organism>
<dbReference type="EMBL" id="FQUK01000008">
    <property type="protein sequence ID" value="SHE58074.1"/>
    <property type="molecule type" value="Genomic_DNA"/>
</dbReference>
<evidence type="ECO:0008006" key="3">
    <source>
        <dbReference type="Google" id="ProtNLM"/>
    </source>
</evidence>
<keyword evidence="2" id="KW-1185">Reference proteome</keyword>
<sequence>MTDSAALDTFLQKWRTRWPEWAIAEAFVPASQRPLAQAWLALRGELAEAAWGGEDPTPGAAKLGWWEEELRGWARGARRHPLGLALQRQPVDWARLADGIPALRLRRQPEGDQAQTLAGLAGYAQGLATVSAALFCAPAPSGDAMAQALLAEWRLLLPRRGVPAAGTDLASVLALPALREGPRVERIQAALVRLRLRRQDGQAPLGAPRVLLAAWRAARG</sequence>
<dbReference type="InterPro" id="IPR008949">
    <property type="entry name" value="Isoprenoid_synthase_dom_sf"/>
</dbReference>
<protein>
    <recommendedName>
        <fullName evidence="3">Phytoene/squalene synthetase</fullName>
    </recommendedName>
</protein>
<reference evidence="2" key="1">
    <citation type="submission" date="2016-11" db="EMBL/GenBank/DDBJ databases">
        <authorList>
            <person name="Varghese N."/>
            <person name="Submissions S."/>
        </authorList>
    </citation>
    <scope>NUCLEOTIDE SEQUENCE [LARGE SCALE GENOMIC DNA]</scope>
    <source>
        <strain evidence="2">DSM 14834</strain>
    </source>
</reference>
<dbReference type="AlphaFoldDB" id="A0A1M4UN10"/>
<dbReference type="Proteomes" id="UP000242857">
    <property type="component" value="Unassembled WGS sequence"/>
</dbReference>
<proteinExistence type="predicted"/>